<name>A0A5B1CDG3_9BACT</name>
<accession>A0A5B1CDG3</accession>
<keyword evidence="2" id="KW-1185">Reference proteome</keyword>
<evidence type="ECO:0000313" key="1">
    <source>
        <dbReference type="EMBL" id="KAA1257404.1"/>
    </source>
</evidence>
<comment type="caution">
    <text evidence="1">The sequence shown here is derived from an EMBL/GenBank/DDBJ whole genome shotgun (WGS) entry which is preliminary data.</text>
</comment>
<proteinExistence type="predicted"/>
<protein>
    <submittedName>
        <fullName evidence="1">Uncharacterized protein</fullName>
    </submittedName>
</protein>
<evidence type="ECO:0000313" key="2">
    <source>
        <dbReference type="Proteomes" id="UP000322699"/>
    </source>
</evidence>
<dbReference type="EMBL" id="VRLW01000002">
    <property type="protein sequence ID" value="KAA1257404.1"/>
    <property type="molecule type" value="Genomic_DNA"/>
</dbReference>
<gene>
    <name evidence="1" type="ORF">LF1_52530</name>
</gene>
<sequence length="73" mass="7628">MGCSGAGLARGLVRFDTLHSPPGKPGRYPTEPRTLAAFLAPCGAQPTHGFLADHTELLALTSHARQSLTATET</sequence>
<dbReference type="AlphaFoldDB" id="A0A5B1CDG3"/>
<reference evidence="1 2" key="1">
    <citation type="submission" date="2019-08" db="EMBL/GenBank/DDBJ databases">
        <title>Deep-cultivation of Planctomycetes and their phenomic and genomic characterization uncovers novel biology.</title>
        <authorList>
            <person name="Wiegand S."/>
            <person name="Jogler M."/>
            <person name="Boedeker C."/>
            <person name="Pinto D."/>
            <person name="Vollmers J."/>
            <person name="Rivas-Marin E."/>
            <person name="Kohn T."/>
            <person name="Peeters S.H."/>
            <person name="Heuer A."/>
            <person name="Rast P."/>
            <person name="Oberbeckmann S."/>
            <person name="Bunk B."/>
            <person name="Jeske O."/>
            <person name="Meyerdierks A."/>
            <person name="Storesund J.E."/>
            <person name="Kallscheuer N."/>
            <person name="Luecker S."/>
            <person name="Lage O.M."/>
            <person name="Pohl T."/>
            <person name="Merkel B.J."/>
            <person name="Hornburger P."/>
            <person name="Mueller R.-W."/>
            <person name="Bruemmer F."/>
            <person name="Labrenz M."/>
            <person name="Spormann A.M."/>
            <person name="Op Den Camp H."/>
            <person name="Overmann J."/>
            <person name="Amann R."/>
            <person name="Jetten M.S.M."/>
            <person name="Mascher T."/>
            <person name="Medema M.H."/>
            <person name="Devos D.P."/>
            <person name="Kaster A.-K."/>
            <person name="Ovreas L."/>
            <person name="Rohde M."/>
            <person name="Galperin M.Y."/>
            <person name="Jogler C."/>
        </authorList>
    </citation>
    <scope>NUCLEOTIDE SEQUENCE [LARGE SCALE GENOMIC DNA]</scope>
    <source>
        <strain evidence="1 2">LF1</strain>
    </source>
</reference>
<dbReference type="Proteomes" id="UP000322699">
    <property type="component" value="Unassembled WGS sequence"/>
</dbReference>
<organism evidence="1 2">
    <name type="scientific">Rubripirellula obstinata</name>
    <dbReference type="NCBI Taxonomy" id="406547"/>
    <lineage>
        <taxon>Bacteria</taxon>
        <taxon>Pseudomonadati</taxon>
        <taxon>Planctomycetota</taxon>
        <taxon>Planctomycetia</taxon>
        <taxon>Pirellulales</taxon>
        <taxon>Pirellulaceae</taxon>
        <taxon>Rubripirellula</taxon>
    </lineage>
</organism>